<evidence type="ECO:0000313" key="3">
    <source>
        <dbReference type="EMBL" id="CDO77854.1"/>
    </source>
</evidence>
<dbReference type="PANTHER" id="PTHR47584">
    <property type="match status" value="1"/>
</dbReference>
<dbReference type="InterPro" id="IPR045026">
    <property type="entry name" value="LIMYB"/>
</dbReference>
<gene>
    <name evidence="3" type="ORF">BN946_scf185032.g6</name>
</gene>
<dbReference type="OMA" id="PERENNW"/>
<dbReference type="AlphaFoldDB" id="A0A060T036"/>
<reference evidence="3" key="1">
    <citation type="submission" date="2014-01" db="EMBL/GenBank/DDBJ databases">
        <title>The genome of the white-rot fungus Pycnoporus cinnabarinus: a basidiomycete model with a versatile arsenal for lignocellulosic biomass breakdown.</title>
        <authorList>
            <person name="Levasseur A."/>
            <person name="Lomascolo A."/>
            <person name="Ruiz-Duenas F.J."/>
            <person name="Uzan E."/>
            <person name="Piumi F."/>
            <person name="Kues U."/>
            <person name="Ram A.F.J."/>
            <person name="Murat C."/>
            <person name="Haon M."/>
            <person name="Benoit I."/>
            <person name="Arfi Y."/>
            <person name="Chevret D."/>
            <person name="Drula E."/>
            <person name="Kwon M.J."/>
            <person name="Gouret P."/>
            <person name="Lesage-Meessen L."/>
            <person name="Lombard V."/>
            <person name="Mariette J."/>
            <person name="Noirot C."/>
            <person name="Park J."/>
            <person name="Patyshakuliyeva A."/>
            <person name="Wieneger R.A.B."/>
            <person name="Wosten H.A.B."/>
            <person name="Martin F."/>
            <person name="Coutinho P.M."/>
            <person name="de Vries R."/>
            <person name="Martinez A.T."/>
            <person name="Klopp C."/>
            <person name="Pontarotti P."/>
            <person name="Henrissat B."/>
            <person name="Record E."/>
        </authorList>
    </citation>
    <scope>NUCLEOTIDE SEQUENCE [LARGE SCALE GENOMIC DNA]</scope>
    <source>
        <strain evidence="3">BRFM137</strain>
    </source>
</reference>
<dbReference type="EMBL" id="CCBP010000515">
    <property type="protein sequence ID" value="CDO77854.1"/>
    <property type="molecule type" value="Genomic_DNA"/>
</dbReference>
<proteinExistence type="predicted"/>
<organism evidence="3 4">
    <name type="scientific">Pycnoporus cinnabarinus</name>
    <name type="common">Cinnabar-red polypore</name>
    <name type="synonym">Trametes cinnabarina</name>
    <dbReference type="NCBI Taxonomy" id="5643"/>
    <lineage>
        <taxon>Eukaryota</taxon>
        <taxon>Fungi</taxon>
        <taxon>Dikarya</taxon>
        <taxon>Basidiomycota</taxon>
        <taxon>Agaricomycotina</taxon>
        <taxon>Agaricomycetes</taxon>
        <taxon>Polyporales</taxon>
        <taxon>Polyporaceae</taxon>
        <taxon>Trametes</taxon>
    </lineage>
</organism>
<sequence>MPSQPPSGPKGPECDTTSGKTAPNKAASKPEKKITAHWTEEEEKILIDFLATDGKAAAADGANYRKPVWEAAARKLGALPCKGAPKTWQGCKNKWGRLKKAYWAIVVLENYGSGLTYDEEKGAGITEDMEEIWAAYIKSHPDASPFKNRGFVHYPSMQPLMPTKAKGSNVFRAGHVQPSQAAEDQGDENEAMNDDETQPADEDEEEDDEDDDVVILPVCLICLASSDVNQSFADDPSIFAERKSAVPHGASTKKARVSQGAQALQAVGEKLDDFNTILRSLVALESQEPASSGPIPPATPQRKQLAIRRAQHLEDHLDDDRLVALINIFEKDGSSADTYLVLERESLRRAWVENKLASNM</sequence>
<feature type="domain" description="Myb-like" evidence="2">
    <location>
        <begin position="38"/>
        <end position="99"/>
    </location>
</feature>
<name>A0A060T036_PYCCI</name>
<comment type="caution">
    <text evidence="3">The sequence shown here is derived from an EMBL/GenBank/DDBJ whole genome shotgun (WGS) entry which is preliminary data.</text>
</comment>
<keyword evidence="4" id="KW-1185">Reference proteome</keyword>
<dbReference type="Gene3D" id="1.10.10.60">
    <property type="entry name" value="Homeodomain-like"/>
    <property type="match status" value="1"/>
</dbReference>
<dbReference type="Proteomes" id="UP000029665">
    <property type="component" value="Unassembled WGS sequence"/>
</dbReference>
<protein>
    <recommendedName>
        <fullName evidence="2">Myb-like domain-containing protein</fullName>
    </recommendedName>
</protein>
<dbReference type="PROSITE" id="PS50090">
    <property type="entry name" value="MYB_LIKE"/>
    <property type="match status" value="1"/>
</dbReference>
<evidence type="ECO:0000256" key="1">
    <source>
        <dbReference type="SAM" id="MobiDB-lite"/>
    </source>
</evidence>
<dbReference type="Pfam" id="PF13837">
    <property type="entry name" value="Myb_DNA-bind_4"/>
    <property type="match status" value="1"/>
</dbReference>
<dbReference type="InterPro" id="IPR044822">
    <property type="entry name" value="Myb_DNA-bind_4"/>
</dbReference>
<dbReference type="OrthoDB" id="2930561at2759"/>
<dbReference type="HOGENOM" id="CLU_067859_1_0_1"/>
<feature type="compositionally biased region" description="Acidic residues" evidence="1">
    <location>
        <begin position="184"/>
        <end position="210"/>
    </location>
</feature>
<feature type="region of interest" description="Disordered" evidence="1">
    <location>
        <begin position="177"/>
        <end position="210"/>
    </location>
</feature>
<accession>A0A060T036</accession>
<evidence type="ECO:0000313" key="4">
    <source>
        <dbReference type="Proteomes" id="UP000029665"/>
    </source>
</evidence>
<dbReference type="PANTHER" id="PTHR47584:SF14">
    <property type="entry name" value="L10-INTERACTING MYB DOMAIN-CONTAINING PROTEIN-LIKE"/>
    <property type="match status" value="1"/>
</dbReference>
<dbReference type="InterPro" id="IPR001005">
    <property type="entry name" value="SANT/Myb"/>
</dbReference>
<dbReference type="STRING" id="5643.A0A060T036"/>
<evidence type="ECO:0000259" key="2">
    <source>
        <dbReference type="PROSITE" id="PS50090"/>
    </source>
</evidence>
<feature type="region of interest" description="Disordered" evidence="1">
    <location>
        <begin position="1"/>
        <end position="35"/>
    </location>
</feature>